<dbReference type="Pfam" id="PF07690">
    <property type="entry name" value="MFS_1"/>
    <property type="match status" value="1"/>
</dbReference>
<dbReference type="PROSITE" id="PS50850">
    <property type="entry name" value="MFS"/>
    <property type="match status" value="1"/>
</dbReference>
<feature type="transmembrane region" description="Helical" evidence="6">
    <location>
        <begin position="289"/>
        <end position="309"/>
    </location>
</feature>
<evidence type="ECO:0000313" key="9">
    <source>
        <dbReference type="Proteomes" id="UP000696413"/>
    </source>
</evidence>
<name>A0ABS6HJV7_MYCGD</name>
<feature type="transmembrane region" description="Helical" evidence="6">
    <location>
        <begin position="131"/>
        <end position="152"/>
    </location>
</feature>
<evidence type="ECO:0000256" key="2">
    <source>
        <dbReference type="ARBA" id="ARBA00022475"/>
    </source>
</evidence>
<evidence type="ECO:0000256" key="3">
    <source>
        <dbReference type="ARBA" id="ARBA00022692"/>
    </source>
</evidence>
<dbReference type="NCBIfam" id="NF033135">
    <property type="entry name" value="cmx_cmrA"/>
    <property type="match status" value="1"/>
</dbReference>
<evidence type="ECO:0000256" key="6">
    <source>
        <dbReference type="SAM" id="Phobius"/>
    </source>
</evidence>
<feature type="transmembrane region" description="Helical" evidence="6">
    <location>
        <begin position="70"/>
        <end position="87"/>
    </location>
</feature>
<reference evidence="8 9" key="1">
    <citation type="submission" date="2021-05" db="EMBL/GenBank/DDBJ databases">
        <title>Draft Genome Sequences of Clinical Respiratory Isolates of Mycobacterium goodii Recovered in Ireland.</title>
        <authorList>
            <person name="Flanagan P.R."/>
            <person name="Mok S."/>
            <person name="Roycroft E."/>
            <person name="Rogers T.R."/>
            <person name="Fitzgibbon M."/>
        </authorList>
    </citation>
    <scope>NUCLEOTIDE SEQUENCE [LARGE SCALE GENOMIC DNA]</scope>
    <source>
        <strain evidence="8 9">14IE55</strain>
    </source>
</reference>
<keyword evidence="3 6" id="KW-0812">Transmembrane</keyword>
<sequence length="399" mass="40740">MPVAIWVLGVAIFAQGTSELMLAGLLPELSADFAVSIPRAGLAVSVFALGMLVGAPILAILTLRWPRRRALLAFLGVFIAAHAVGAVTDSFPVLLSTRFVGAFVYAGFWAVGASTAMTLVSPDRRGRAMSVVAGGLTVAMVIGLPAGTWIGQQFGWRVALWAVTALTIVAAGAVLAAVPDTRSQTVIRTRDEIRGVAVPRLWLSYALTATSTAALLGTFTYLSAMLITTTGVQAGLVPLVLLGYGLGALVGMACGGHAADRWPRAVLATGFGILTVVLVLLALTVHSAAAVVALVLLLGFAGFGTNPALNSRVFGIAPEAPTLAPAGNISAFNVGISAGPWLSGLALTAGQGYPSVPWIGAGLGACALVLLAVDVWVSRARRGTPEPVDVGTTEVVACR</sequence>
<accession>A0ABS6HJV7</accession>
<evidence type="ECO:0000256" key="4">
    <source>
        <dbReference type="ARBA" id="ARBA00022989"/>
    </source>
</evidence>
<feature type="transmembrane region" description="Helical" evidence="6">
    <location>
        <begin position="99"/>
        <end position="119"/>
    </location>
</feature>
<feature type="transmembrane region" description="Helical" evidence="6">
    <location>
        <begin position="158"/>
        <end position="179"/>
    </location>
</feature>
<feature type="transmembrane region" description="Helical" evidence="6">
    <location>
        <begin position="356"/>
        <end position="377"/>
    </location>
</feature>
<evidence type="ECO:0000259" key="7">
    <source>
        <dbReference type="PROSITE" id="PS50850"/>
    </source>
</evidence>
<dbReference type="SUPFAM" id="SSF103473">
    <property type="entry name" value="MFS general substrate transporter"/>
    <property type="match status" value="1"/>
</dbReference>
<proteinExistence type="predicted"/>
<dbReference type="Gene3D" id="1.20.1250.20">
    <property type="entry name" value="MFS general substrate transporter like domains"/>
    <property type="match status" value="1"/>
</dbReference>
<keyword evidence="4 6" id="KW-1133">Transmembrane helix</keyword>
<feature type="transmembrane region" description="Helical" evidence="6">
    <location>
        <begin position="42"/>
        <end position="63"/>
    </location>
</feature>
<dbReference type="EMBL" id="JAHBOM010000006">
    <property type="protein sequence ID" value="MBU8822972.1"/>
    <property type="molecule type" value="Genomic_DNA"/>
</dbReference>
<feature type="transmembrane region" description="Helical" evidence="6">
    <location>
        <begin position="234"/>
        <end position="253"/>
    </location>
</feature>
<keyword evidence="9" id="KW-1185">Reference proteome</keyword>
<protein>
    <submittedName>
        <fullName evidence="8">MFS transporter</fullName>
    </submittedName>
</protein>
<dbReference type="InterPro" id="IPR020846">
    <property type="entry name" value="MFS_dom"/>
</dbReference>
<evidence type="ECO:0000256" key="5">
    <source>
        <dbReference type="ARBA" id="ARBA00023136"/>
    </source>
</evidence>
<dbReference type="InterPro" id="IPR050189">
    <property type="entry name" value="MFS_Efflux_Transporters"/>
</dbReference>
<dbReference type="PANTHER" id="PTHR43124:SF3">
    <property type="entry name" value="CHLORAMPHENICOL EFFLUX PUMP RV0191"/>
    <property type="match status" value="1"/>
</dbReference>
<dbReference type="PANTHER" id="PTHR43124">
    <property type="entry name" value="PURINE EFFLUX PUMP PBUE"/>
    <property type="match status" value="1"/>
</dbReference>
<feature type="transmembrane region" description="Helical" evidence="6">
    <location>
        <begin position="200"/>
        <end position="222"/>
    </location>
</feature>
<dbReference type="RefSeq" id="WP_214394630.1">
    <property type="nucleotide sequence ID" value="NZ_JAHBOL010000028.1"/>
</dbReference>
<dbReference type="CDD" id="cd17324">
    <property type="entry name" value="MFS_NepI_like"/>
    <property type="match status" value="1"/>
</dbReference>
<evidence type="ECO:0000313" key="8">
    <source>
        <dbReference type="EMBL" id="MBU8822972.1"/>
    </source>
</evidence>
<feature type="transmembrane region" description="Helical" evidence="6">
    <location>
        <begin position="330"/>
        <end position="350"/>
    </location>
</feature>
<dbReference type="InterPro" id="IPR036259">
    <property type="entry name" value="MFS_trans_sf"/>
</dbReference>
<organism evidence="8 9">
    <name type="scientific">Mycolicibacterium goodii</name>
    <name type="common">Mycobacterium goodii</name>
    <dbReference type="NCBI Taxonomy" id="134601"/>
    <lineage>
        <taxon>Bacteria</taxon>
        <taxon>Bacillati</taxon>
        <taxon>Actinomycetota</taxon>
        <taxon>Actinomycetes</taxon>
        <taxon>Mycobacteriales</taxon>
        <taxon>Mycobacteriaceae</taxon>
        <taxon>Mycolicibacterium</taxon>
    </lineage>
</organism>
<comment type="subcellular location">
    <subcellularLocation>
        <location evidence="1">Cell membrane</location>
        <topology evidence="1">Multi-pass membrane protein</topology>
    </subcellularLocation>
</comment>
<evidence type="ECO:0000256" key="1">
    <source>
        <dbReference type="ARBA" id="ARBA00004651"/>
    </source>
</evidence>
<comment type="caution">
    <text evidence="8">The sequence shown here is derived from an EMBL/GenBank/DDBJ whole genome shotgun (WGS) entry which is preliminary data.</text>
</comment>
<gene>
    <name evidence="8" type="ORF">KL859_08785</name>
</gene>
<feature type="transmembrane region" description="Helical" evidence="6">
    <location>
        <begin position="265"/>
        <end position="283"/>
    </location>
</feature>
<feature type="domain" description="Major facilitator superfamily (MFS) profile" evidence="7">
    <location>
        <begin position="4"/>
        <end position="382"/>
    </location>
</feature>
<keyword evidence="2" id="KW-1003">Cell membrane</keyword>
<dbReference type="Proteomes" id="UP000696413">
    <property type="component" value="Unassembled WGS sequence"/>
</dbReference>
<dbReference type="InterPro" id="IPR011701">
    <property type="entry name" value="MFS"/>
</dbReference>
<keyword evidence="5 6" id="KW-0472">Membrane</keyword>